<dbReference type="PANTHER" id="PTHR38342">
    <property type="entry name" value="SLR5037 PROTEIN"/>
    <property type="match status" value="1"/>
</dbReference>
<gene>
    <name evidence="2" type="ORF">GCM10007884_39030</name>
    <name evidence="3" type="ORF">GGR33_004908</name>
</gene>
<dbReference type="EMBL" id="BSPG01000029">
    <property type="protein sequence ID" value="GLS45912.1"/>
    <property type="molecule type" value="Genomic_DNA"/>
</dbReference>
<feature type="domain" description="DUF302" evidence="1">
    <location>
        <begin position="35"/>
        <end position="95"/>
    </location>
</feature>
<keyword evidence="5" id="KW-1185">Reference proteome</keyword>
<dbReference type="CDD" id="cd14797">
    <property type="entry name" value="DUF302"/>
    <property type="match status" value="1"/>
</dbReference>
<dbReference type="InterPro" id="IPR035923">
    <property type="entry name" value="TT1751-like_sf"/>
</dbReference>
<proteinExistence type="predicted"/>
<dbReference type="SUPFAM" id="SSF103247">
    <property type="entry name" value="TT1751-like"/>
    <property type="match status" value="1"/>
</dbReference>
<reference evidence="3 4" key="3">
    <citation type="submission" date="2020-08" db="EMBL/GenBank/DDBJ databases">
        <title>Genomic Encyclopedia of Type Strains, Phase IV (KMG-IV): sequencing the most valuable type-strain genomes for metagenomic binning, comparative biology and taxonomic classification.</title>
        <authorList>
            <person name="Goeker M."/>
        </authorList>
    </citation>
    <scope>NUCLEOTIDE SEQUENCE [LARGE SCALE GENOMIC DNA]</scope>
    <source>
        <strain evidence="3 4">DSM 24105</strain>
    </source>
</reference>
<name>A0A7W6F9C7_9HYPH</name>
<reference evidence="2" key="4">
    <citation type="submission" date="2023-01" db="EMBL/GenBank/DDBJ databases">
        <title>Draft genome sequence of Methylobacterium brachythecii strain NBRC 107710.</title>
        <authorList>
            <person name="Sun Q."/>
            <person name="Mori K."/>
        </authorList>
    </citation>
    <scope>NUCLEOTIDE SEQUENCE</scope>
    <source>
        <strain evidence="2">NBRC 107710</strain>
    </source>
</reference>
<dbReference type="Proteomes" id="UP000517759">
    <property type="component" value="Unassembled WGS sequence"/>
</dbReference>
<dbReference type="AlphaFoldDB" id="A0A7W6F9C7"/>
<evidence type="ECO:0000313" key="2">
    <source>
        <dbReference type="EMBL" id="GLS45912.1"/>
    </source>
</evidence>
<reference evidence="2" key="1">
    <citation type="journal article" date="2014" name="Int. J. Syst. Evol. Microbiol.">
        <title>Complete genome of a new Firmicutes species belonging to the dominant human colonic microbiota ('Ruminococcus bicirculans') reveals two chromosomes and a selective capacity to utilize plant glucans.</title>
        <authorList>
            <consortium name="NISC Comparative Sequencing Program"/>
            <person name="Wegmann U."/>
            <person name="Louis P."/>
            <person name="Goesmann A."/>
            <person name="Henrissat B."/>
            <person name="Duncan S.H."/>
            <person name="Flint H.J."/>
        </authorList>
    </citation>
    <scope>NUCLEOTIDE SEQUENCE</scope>
    <source>
        <strain evidence="2">NBRC 107710</strain>
    </source>
</reference>
<dbReference type="Pfam" id="PF03625">
    <property type="entry name" value="DUF302"/>
    <property type="match status" value="1"/>
</dbReference>
<accession>A0A7W6F9C7</accession>
<dbReference type="EMBL" id="JACIDN010000011">
    <property type="protein sequence ID" value="MBB3905375.1"/>
    <property type="molecule type" value="Genomic_DNA"/>
</dbReference>
<dbReference type="Gene3D" id="3.30.310.70">
    <property type="entry name" value="TT1751-like domain"/>
    <property type="match status" value="1"/>
</dbReference>
<evidence type="ECO:0000313" key="3">
    <source>
        <dbReference type="EMBL" id="MBB3905375.1"/>
    </source>
</evidence>
<evidence type="ECO:0000313" key="5">
    <source>
        <dbReference type="Proteomes" id="UP001156881"/>
    </source>
</evidence>
<evidence type="ECO:0000259" key="1">
    <source>
        <dbReference type="Pfam" id="PF03625"/>
    </source>
</evidence>
<protein>
    <submittedName>
        <fullName evidence="3">Uncharacterized protein (DUF302 family)</fullName>
    </submittedName>
</protein>
<reference evidence="5" key="2">
    <citation type="journal article" date="2019" name="Int. J. Syst. Evol. Microbiol.">
        <title>The Global Catalogue of Microorganisms (GCM) 10K type strain sequencing project: providing services to taxonomists for standard genome sequencing and annotation.</title>
        <authorList>
            <consortium name="The Broad Institute Genomics Platform"/>
            <consortium name="The Broad Institute Genome Sequencing Center for Infectious Disease"/>
            <person name="Wu L."/>
            <person name="Ma J."/>
        </authorList>
    </citation>
    <scope>NUCLEOTIDE SEQUENCE [LARGE SCALE GENOMIC DNA]</scope>
    <source>
        <strain evidence="5">NBRC 107710</strain>
    </source>
</reference>
<dbReference type="RefSeq" id="WP_210302184.1">
    <property type="nucleotide sequence ID" value="NZ_BSPG01000029.1"/>
</dbReference>
<organism evidence="3 4">
    <name type="scientific">Methylobacterium brachythecii</name>
    <dbReference type="NCBI Taxonomy" id="1176177"/>
    <lineage>
        <taxon>Bacteria</taxon>
        <taxon>Pseudomonadati</taxon>
        <taxon>Pseudomonadota</taxon>
        <taxon>Alphaproteobacteria</taxon>
        <taxon>Hyphomicrobiales</taxon>
        <taxon>Methylobacteriaceae</taxon>
        <taxon>Methylobacterium</taxon>
    </lineage>
</organism>
<evidence type="ECO:0000313" key="4">
    <source>
        <dbReference type="Proteomes" id="UP000517759"/>
    </source>
</evidence>
<dbReference type="PANTHER" id="PTHR38342:SF2">
    <property type="entry name" value="INNER MEMBRANE OR EXPORTED"/>
    <property type="match status" value="1"/>
</dbReference>
<comment type="caution">
    <text evidence="3">The sequence shown here is derived from an EMBL/GenBank/DDBJ whole genome shotgun (WGS) entry which is preliminary data.</text>
</comment>
<dbReference type="Proteomes" id="UP001156881">
    <property type="component" value="Unassembled WGS sequence"/>
</dbReference>
<dbReference type="InterPro" id="IPR005180">
    <property type="entry name" value="DUF302"/>
</dbReference>
<sequence length="134" mass="13787">MAETTKLESAYSFAETLQRLRSALEGKGFTIFAAIDQREAARSVGLGMPPTTLLVYGNPKGGTPLMLAAPDFGLELPLKLLVREGPDGKTLVVYTPAAALEGKHGLPAGLAGKLGAAEPLIDATVTGGKASAPR</sequence>